<dbReference type="RefSeq" id="WP_110071971.1">
    <property type="nucleotide sequence ID" value="NZ_CM009896.1"/>
</dbReference>
<dbReference type="InterPro" id="IPR007197">
    <property type="entry name" value="rSAM"/>
</dbReference>
<dbReference type="InterPro" id="IPR034457">
    <property type="entry name" value="Organic_radical-activating"/>
</dbReference>
<dbReference type="InterPro" id="IPR013785">
    <property type="entry name" value="Aldolase_TIM"/>
</dbReference>
<dbReference type="PANTHER" id="PTHR30352:SF4">
    <property type="entry name" value="PYRUVATE FORMATE-LYASE 2-ACTIVATING ENZYME"/>
    <property type="match status" value="1"/>
</dbReference>
<organism evidence="10 11">
    <name type="scientific">Butyrivibrio fibrisolvens</name>
    <dbReference type="NCBI Taxonomy" id="831"/>
    <lineage>
        <taxon>Bacteria</taxon>
        <taxon>Bacillati</taxon>
        <taxon>Bacillota</taxon>
        <taxon>Clostridia</taxon>
        <taxon>Lachnospirales</taxon>
        <taxon>Lachnospiraceae</taxon>
        <taxon>Butyrivibrio</taxon>
    </lineage>
</organism>
<dbReference type="InterPro" id="IPR012839">
    <property type="entry name" value="Organic_radical_activase"/>
</dbReference>
<keyword evidence="11" id="KW-1185">Reference proteome</keyword>
<keyword evidence="6" id="KW-0560">Oxidoreductase</keyword>
<dbReference type="PROSITE" id="PS01087">
    <property type="entry name" value="RADICAL_ACTIVATING"/>
    <property type="match status" value="1"/>
</dbReference>
<dbReference type="PANTHER" id="PTHR30352">
    <property type="entry name" value="PYRUVATE FORMATE-LYASE-ACTIVATING ENZYME"/>
    <property type="match status" value="1"/>
</dbReference>
<evidence type="ECO:0000313" key="10">
    <source>
        <dbReference type="EMBL" id="PWT26031.1"/>
    </source>
</evidence>
<dbReference type="SFLD" id="SFLDS00029">
    <property type="entry name" value="Radical_SAM"/>
    <property type="match status" value="1"/>
</dbReference>
<keyword evidence="3" id="KW-0004">4Fe-4S</keyword>
<dbReference type="SFLD" id="SFLDG01066">
    <property type="entry name" value="organic_radical-activating_enz"/>
    <property type="match status" value="1"/>
</dbReference>
<evidence type="ECO:0000256" key="4">
    <source>
        <dbReference type="ARBA" id="ARBA00022691"/>
    </source>
</evidence>
<dbReference type="GO" id="GO:0046872">
    <property type="term" value="F:metal ion binding"/>
    <property type="evidence" value="ECO:0007669"/>
    <property type="project" value="UniProtKB-KW"/>
</dbReference>
<comment type="cofactor">
    <cofactor evidence="1">
        <name>[4Fe-4S] cluster</name>
        <dbReference type="ChEBI" id="CHEBI:49883"/>
    </cofactor>
</comment>
<dbReference type="AlphaFoldDB" id="A0A317FYV5"/>
<proteinExistence type="inferred from homology"/>
<dbReference type="Pfam" id="PF13353">
    <property type="entry name" value="Fer4_12"/>
    <property type="match status" value="1"/>
</dbReference>
<keyword evidence="4" id="KW-0949">S-adenosyl-L-methionine</keyword>
<comment type="similarity">
    <text evidence="2">Belongs to the organic radical-activating enzymes family.</text>
</comment>
<evidence type="ECO:0000256" key="3">
    <source>
        <dbReference type="ARBA" id="ARBA00022485"/>
    </source>
</evidence>
<keyword evidence="7" id="KW-0408">Iron</keyword>
<keyword evidence="10" id="KW-0670">Pyruvate</keyword>
<protein>
    <submittedName>
        <fullName evidence="10">Pyruvate formate-lyase activating enzyme</fullName>
    </submittedName>
</protein>
<evidence type="ECO:0000256" key="8">
    <source>
        <dbReference type="ARBA" id="ARBA00023014"/>
    </source>
</evidence>
<keyword evidence="8" id="KW-0411">Iron-sulfur</keyword>
<dbReference type="Proteomes" id="UP000245488">
    <property type="component" value="Chromosome"/>
</dbReference>
<dbReference type="GO" id="GO:0016829">
    <property type="term" value="F:lyase activity"/>
    <property type="evidence" value="ECO:0007669"/>
    <property type="project" value="UniProtKB-KW"/>
</dbReference>
<keyword evidence="10" id="KW-0456">Lyase</keyword>
<dbReference type="GO" id="GO:0016491">
    <property type="term" value="F:oxidoreductase activity"/>
    <property type="evidence" value="ECO:0007669"/>
    <property type="project" value="UniProtKB-KW"/>
</dbReference>
<dbReference type="EMBL" id="NXNG01000001">
    <property type="protein sequence ID" value="PWT26031.1"/>
    <property type="molecule type" value="Genomic_DNA"/>
</dbReference>
<dbReference type="PROSITE" id="PS51918">
    <property type="entry name" value="RADICAL_SAM"/>
    <property type="match status" value="1"/>
</dbReference>
<dbReference type="GO" id="GO:0051539">
    <property type="term" value="F:4 iron, 4 sulfur cluster binding"/>
    <property type="evidence" value="ECO:0007669"/>
    <property type="project" value="UniProtKB-KW"/>
</dbReference>
<evidence type="ECO:0000313" key="11">
    <source>
        <dbReference type="Proteomes" id="UP000245488"/>
    </source>
</evidence>
<dbReference type="InterPro" id="IPR001989">
    <property type="entry name" value="Radical_activat_CS"/>
</dbReference>
<evidence type="ECO:0000256" key="5">
    <source>
        <dbReference type="ARBA" id="ARBA00022723"/>
    </source>
</evidence>
<dbReference type="SUPFAM" id="SSF102114">
    <property type="entry name" value="Radical SAM enzymes"/>
    <property type="match status" value="1"/>
</dbReference>
<dbReference type="PIRSF" id="PIRSF000371">
    <property type="entry name" value="PFL_act_enz"/>
    <property type="match status" value="1"/>
</dbReference>
<comment type="caution">
    <text evidence="10">The sequence shown here is derived from an EMBL/GenBank/DDBJ whole genome shotgun (WGS) entry which is preliminary data.</text>
</comment>
<reference evidence="10 11" key="1">
    <citation type="submission" date="2017-09" db="EMBL/GenBank/DDBJ databases">
        <title>High-quality draft genome sequence of Butyrivibrio fibrisolvens INBov1, isolated from cow rumen.</title>
        <authorList>
            <person name="Rodriguez Hernaez J."/>
            <person name="Rivarola M."/>
            <person name="Paniego N."/>
            <person name="Cravero S."/>
            <person name="Ceron Cucchi M."/>
            <person name="Martinez M.C."/>
        </authorList>
    </citation>
    <scope>NUCLEOTIDE SEQUENCE [LARGE SCALE GENOMIC DNA]</scope>
    <source>
        <strain evidence="10 11">INBov1</strain>
    </source>
</reference>
<evidence type="ECO:0000259" key="9">
    <source>
        <dbReference type="PROSITE" id="PS51918"/>
    </source>
</evidence>
<dbReference type="Gene3D" id="3.20.20.70">
    <property type="entry name" value="Aldolase class I"/>
    <property type="match status" value="1"/>
</dbReference>
<keyword evidence="5" id="KW-0479">Metal-binding</keyword>
<gene>
    <name evidence="10" type="ORF">CPT75_02320</name>
</gene>
<feature type="domain" description="Radical SAM core" evidence="9">
    <location>
        <begin position="16"/>
        <end position="270"/>
    </location>
</feature>
<sequence>MEEQLLISNIQRFSLNDGPGVRTTIFMKGCSLRCPWCANPENISSQIQPYTKNGISGVYGKYYSTEELYKECMRDEAFYRGKMQNWNIDNADDIKLLPGGITFSGGEPILQIENLQPVCQKLHANSIHIAVETCLFVKSELLDLAIENVDFFYCDIKILDKSMCKKIENGDIELFENNINVLMNSKKPVVIRIPVIGEYTANKCNRQMVKSLLYKYKPLKIELIKEHNLAESKYISLGMNIDYHGVSDDLIEKYKRELHDIGVPIEICKI</sequence>
<evidence type="ECO:0000256" key="6">
    <source>
        <dbReference type="ARBA" id="ARBA00023002"/>
    </source>
</evidence>
<accession>A0A317FYV5</accession>
<evidence type="ECO:0000256" key="7">
    <source>
        <dbReference type="ARBA" id="ARBA00023004"/>
    </source>
</evidence>
<name>A0A317FYV5_BUTFI</name>
<evidence type="ECO:0000256" key="1">
    <source>
        <dbReference type="ARBA" id="ARBA00001966"/>
    </source>
</evidence>
<evidence type="ECO:0000256" key="2">
    <source>
        <dbReference type="ARBA" id="ARBA00009777"/>
    </source>
</evidence>
<dbReference type="InterPro" id="IPR058240">
    <property type="entry name" value="rSAM_sf"/>
</dbReference>